<dbReference type="eggNOG" id="COG1482">
    <property type="taxonomic scope" value="Bacteria"/>
</dbReference>
<reference evidence="4 5" key="2">
    <citation type="journal article" date="2011" name="J. Bacteriol.">
        <title>Genome Sequence of Kosmotoga olearia Strain TBF 19.5.1, a Thermophilic Bacterium with a Wide Growth Temperature Range, Isolated from the Troll B Oil Platform in the North Sea.</title>
        <authorList>
            <person name="Swithers K.S."/>
            <person name="Dipippo J.L."/>
            <person name="Bruce D.C."/>
            <person name="Detter C."/>
            <person name="Tapia R."/>
            <person name="Han S."/>
            <person name="Goodwin L.A."/>
            <person name="Han J."/>
            <person name="Woyke T."/>
            <person name="Pitluck S."/>
            <person name="Pennacchio L."/>
            <person name="Nolan M."/>
            <person name="Mikhailova N."/>
            <person name="Land M.L."/>
            <person name="Nesbo C.L."/>
            <person name="Gogarten J.P."/>
            <person name="Noll K.M."/>
        </authorList>
    </citation>
    <scope>NUCLEOTIDE SEQUENCE [LARGE SCALE GENOMIC DNA]</scope>
    <source>
        <strain evidence="5">ATCC BAA-1733 / DSM 21960 / TBF 19.5.1</strain>
    </source>
</reference>
<dbReference type="InterPro" id="IPR046457">
    <property type="entry name" value="PMI_typeI_cat"/>
</dbReference>
<dbReference type="AlphaFoldDB" id="C5CHC0"/>
<dbReference type="PANTHER" id="PTHR42742">
    <property type="entry name" value="TRANSCRIPTIONAL REPRESSOR MPRA"/>
    <property type="match status" value="1"/>
</dbReference>
<evidence type="ECO:0000256" key="2">
    <source>
        <dbReference type="ARBA" id="ARBA00022833"/>
    </source>
</evidence>
<dbReference type="Pfam" id="PF20511">
    <property type="entry name" value="PMI_typeI_cat"/>
    <property type="match status" value="1"/>
</dbReference>
<evidence type="ECO:0000313" key="4">
    <source>
        <dbReference type="EMBL" id="ACR78759.1"/>
    </source>
</evidence>
<keyword evidence="5" id="KW-1185">Reference proteome</keyword>
<dbReference type="PANTHER" id="PTHR42742:SF3">
    <property type="entry name" value="FRUCTOKINASE"/>
    <property type="match status" value="1"/>
</dbReference>
<keyword evidence="1" id="KW-0479">Metal-binding</keyword>
<evidence type="ECO:0000313" key="5">
    <source>
        <dbReference type="Proteomes" id="UP000002382"/>
    </source>
</evidence>
<evidence type="ECO:0000259" key="3">
    <source>
        <dbReference type="Pfam" id="PF20511"/>
    </source>
</evidence>
<dbReference type="EMBL" id="CP001634">
    <property type="protein sequence ID" value="ACR78759.1"/>
    <property type="molecule type" value="Genomic_DNA"/>
</dbReference>
<keyword evidence="2" id="KW-0862">Zinc</keyword>
<dbReference type="HOGENOM" id="CLU_020529_0_0_0"/>
<dbReference type="Gene3D" id="2.60.120.10">
    <property type="entry name" value="Jelly Rolls"/>
    <property type="match status" value="1"/>
</dbReference>
<organism evidence="4 5">
    <name type="scientific">Kosmotoga olearia (strain ATCC BAA-1733 / DSM 21960 / TBF 19.5.1)</name>
    <dbReference type="NCBI Taxonomy" id="521045"/>
    <lineage>
        <taxon>Bacteria</taxon>
        <taxon>Thermotogati</taxon>
        <taxon>Thermotogota</taxon>
        <taxon>Thermotogae</taxon>
        <taxon>Kosmotogales</taxon>
        <taxon>Kosmotogaceae</taxon>
        <taxon>Kosmotoga</taxon>
    </lineage>
</organism>
<dbReference type="InterPro" id="IPR011051">
    <property type="entry name" value="RmlC_Cupin_sf"/>
</dbReference>
<accession>C5CHC0</accession>
<dbReference type="RefSeq" id="WP_012744547.1">
    <property type="nucleotide sequence ID" value="NC_012785.1"/>
</dbReference>
<proteinExistence type="predicted"/>
<protein>
    <submittedName>
        <fullName evidence="4">Phosphomannose isomerase-like protein</fullName>
    </submittedName>
</protein>
<dbReference type="InterPro" id="IPR014710">
    <property type="entry name" value="RmlC-like_jellyroll"/>
</dbReference>
<dbReference type="SUPFAM" id="SSF51182">
    <property type="entry name" value="RmlC-like cupins"/>
    <property type="match status" value="1"/>
</dbReference>
<dbReference type="OrthoDB" id="9808275at2"/>
<dbReference type="InterPro" id="IPR051804">
    <property type="entry name" value="Carb_Metab_Reg_Kinase/Isom"/>
</dbReference>
<gene>
    <name evidence="4" type="ordered locus">Kole_0030</name>
</gene>
<dbReference type="CDD" id="cd07010">
    <property type="entry name" value="cupin_PMI_type_I_N_bac"/>
    <property type="match status" value="1"/>
</dbReference>
<dbReference type="GO" id="GO:0008270">
    <property type="term" value="F:zinc ion binding"/>
    <property type="evidence" value="ECO:0007669"/>
    <property type="project" value="InterPro"/>
</dbReference>
<name>C5CHC0_KOSOT</name>
<keyword evidence="4" id="KW-0413">Isomerase</keyword>
<evidence type="ECO:0000256" key="1">
    <source>
        <dbReference type="ARBA" id="ARBA00022723"/>
    </source>
</evidence>
<dbReference type="GO" id="GO:0004476">
    <property type="term" value="F:mannose-6-phosphate isomerase activity"/>
    <property type="evidence" value="ECO:0007669"/>
    <property type="project" value="InterPro"/>
</dbReference>
<feature type="domain" description="Phosphomannose isomerase type I catalytic" evidence="3">
    <location>
        <begin position="47"/>
        <end position="99"/>
    </location>
</feature>
<dbReference type="STRING" id="521045.Kole_0030"/>
<reference evidence="4 5" key="1">
    <citation type="submission" date="2009-06" db="EMBL/GenBank/DDBJ databases">
        <title>Complete sequence of Thermotogales bacterium TBF 19.5.1.</title>
        <authorList>
            <consortium name="US DOE Joint Genome Institute"/>
            <person name="Lucas S."/>
            <person name="Copeland A."/>
            <person name="Lapidus A."/>
            <person name="Glavina del Rio T."/>
            <person name="Tice H."/>
            <person name="Bruce D."/>
            <person name="Goodwin L."/>
            <person name="Pitluck S."/>
            <person name="Chertkov O."/>
            <person name="Brettin T."/>
            <person name="Detter J.C."/>
            <person name="Han C."/>
            <person name="Schmutz J."/>
            <person name="Larimer F."/>
            <person name="Land M."/>
            <person name="Hauser L."/>
            <person name="Kyrpides N."/>
            <person name="Ovchinnikova G."/>
            <person name="Noll K."/>
        </authorList>
    </citation>
    <scope>NUCLEOTIDE SEQUENCE [LARGE SCALE GENOMIC DNA]</scope>
    <source>
        <strain evidence="5">ATCC BAA-1733 / DSM 21960 / TBF 19.5.1</strain>
    </source>
</reference>
<sequence>MIYLSEPLFSERPWGDPELNKLYGVNSELPIGEVWLLCDFLDKRTPLKDSCKTVFPMDLVSDFCDKPLPRFPLLIKLISAKDWLSVQVHPDDVLARKLEKEPWGKTEAWYFVSDGTIAAGFSDPGVVNKKDISEIKAEDLNILDVHKGELIKLPAGMVHALGPNTRLLEIQQASDLTYRIYDWDRPRELHLEKARLAIKPSLTPEIEALKDFETRDMGIFKLTLTNKASGKGIFVTLEEKPRAYVVVDDSLETKKIGLWIEPGEYWKGVSYEV</sequence>
<dbReference type="KEGG" id="kol:Kole_0030"/>
<dbReference type="Proteomes" id="UP000002382">
    <property type="component" value="Chromosome"/>
</dbReference>